<sequence length="245" mass="28824">MQASASAKKKFKNLLFIDVKTIAGEAAFEQVDPRMQRQWEQKISYYRDNEGLTPAEWYNRRASYYAEFGRIVCVGIGGLYWNDEEQLHLKVKILDHDNELSLLREFIHIINRYPPNDLVLCAHNGKEFDFPFLCRRMMVHGFKLPQTLQLSGRKPWEVPHQDTLENWRFGERSHFVPLDLLAAILDVPAKPLDLTEEQVSLVYYRENDMGRIRQYTQDSIVMLTQVYLRMTGAPLLEENHIIYTD</sequence>
<dbReference type="InterPro" id="IPR036397">
    <property type="entry name" value="RNaseH_sf"/>
</dbReference>
<keyword evidence="3" id="KW-1185">Reference proteome</keyword>
<keyword evidence="2" id="KW-0269">Exonuclease</keyword>
<evidence type="ECO:0000313" key="2">
    <source>
        <dbReference type="EMBL" id="GAA4412414.1"/>
    </source>
</evidence>
<keyword evidence="2" id="KW-0378">Hydrolase</keyword>
<dbReference type="Pfam" id="PF10108">
    <property type="entry name" value="DNA_pol_B_exo2"/>
    <property type="match status" value="1"/>
</dbReference>
<evidence type="ECO:0000259" key="1">
    <source>
        <dbReference type="Pfam" id="PF10108"/>
    </source>
</evidence>
<reference evidence="3" key="1">
    <citation type="journal article" date="2019" name="Int. J. Syst. Evol. Microbiol.">
        <title>The Global Catalogue of Microorganisms (GCM) 10K type strain sequencing project: providing services to taxonomists for standard genome sequencing and annotation.</title>
        <authorList>
            <consortium name="The Broad Institute Genomics Platform"/>
            <consortium name="The Broad Institute Genome Sequencing Center for Infectious Disease"/>
            <person name="Wu L."/>
            <person name="Ma J."/>
        </authorList>
    </citation>
    <scope>NUCLEOTIDE SEQUENCE [LARGE SCALE GENOMIC DNA]</scope>
    <source>
        <strain evidence="3">JCM 17925</strain>
    </source>
</reference>
<feature type="domain" description="Predicted 3'-5' exonuclease PolB-like" evidence="1">
    <location>
        <begin position="79"/>
        <end position="231"/>
    </location>
</feature>
<evidence type="ECO:0000313" key="3">
    <source>
        <dbReference type="Proteomes" id="UP001500936"/>
    </source>
</evidence>
<dbReference type="EMBL" id="BAABHB010000009">
    <property type="protein sequence ID" value="GAA4412414.1"/>
    <property type="molecule type" value="Genomic_DNA"/>
</dbReference>
<dbReference type="RefSeq" id="WP_345269660.1">
    <property type="nucleotide sequence ID" value="NZ_BAABHB010000009.1"/>
</dbReference>
<accession>A0ABP8KR62</accession>
<dbReference type="InterPro" id="IPR019288">
    <property type="entry name" value="3'-5'_exonuclease_PolB-like"/>
</dbReference>
<comment type="caution">
    <text evidence="2">The sequence shown here is derived from an EMBL/GenBank/DDBJ whole genome shotgun (WGS) entry which is preliminary data.</text>
</comment>
<dbReference type="GO" id="GO:0004527">
    <property type="term" value="F:exonuclease activity"/>
    <property type="evidence" value="ECO:0007669"/>
    <property type="project" value="UniProtKB-KW"/>
</dbReference>
<gene>
    <name evidence="2" type="ORF">GCM10023187_39440</name>
</gene>
<proteinExistence type="predicted"/>
<dbReference type="Gene3D" id="3.30.420.10">
    <property type="entry name" value="Ribonuclease H-like superfamily/Ribonuclease H"/>
    <property type="match status" value="1"/>
</dbReference>
<name>A0ABP8KR62_9BACT</name>
<dbReference type="Proteomes" id="UP001500936">
    <property type="component" value="Unassembled WGS sequence"/>
</dbReference>
<organism evidence="2 3">
    <name type="scientific">Nibrella viscosa</name>
    <dbReference type="NCBI Taxonomy" id="1084524"/>
    <lineage>
        <taxon>Bacteria</taxon>
        <taxon>Pseudomonadati</taxon>
        <taxon>Bacteroidota</taxon>
        <taxon>Cytophagia</taxon>
        <taxon>Cytophagales</taxon>
        <taxon>Spirosomataceae</taxon>
        <taxon>Nibrella</taxon>
    </lineage>
</organism>
<keyword evidence="2" id="KW-0540">Nuclease</keyword>
<dbReference type="SUPFAM" id="SSF53098">
    <property type="entry name" value="Ribonuclease H-like"/>
    <property type="match status" value="1"/>
</dbReference>
<protein>
    <submittedName>
        <fullName evidence="2">3'-5' exonuclease</fullName>
    </submittedName>
</protein>
<dbReference type="InterPro" id="IPR012337">
    <property type="entry name" value="RNaseH-like_sf"/>
</dbReference>